<feature type="transmembrane region" description="Helical" evidence="1">
    <location>
        <begin position="263"/>
        <end position="282"/>
    </location>
</feature>
<feature type="transmembrane region" description="Helical" evidence="1">
    <location>
        <begin position="44"/>
        <end position="61"/>
    </location>
</feature>
<feature type="transmembrane region" description="Helical" evidence="1">
    <location>
        <begin position="92"/>
        <end position="111"/>
    </location>
</feature>
<dbReference type="OrthoDB" id="7361398at2"/>
<feature type="transmembrane region" description="Helical" evidence="1">
    <location>
        <begin position="319"/>
        <end position="341"/>
    </location>
</feature>
<dbReference type="Pfam" id="PF16983">
    <property type="entry name" value="MFS_MOT1"/>
    <property type="match status" value="2"/>
</dbReference>
<dbReference type="GO" id="GO:0015098">
    <property type="term" value="F:molybdate ion transmembrane transporter activity"/>
    <property type="evidence" value="ECO:0007669"/>
    <property type="project" value="InterPro"/>
</dbReference>
<accession>A0A3S0IG06</accession>
<comment type="caution">
    <text evidence="2">The sequence shown here is derived from an EMBL/GenBank/DDBJ whole genome shotgun (WGS) entry which is preliminary data.</text>
</comment>
<feature type="transmembrane region" description="Helical" evidence="1">
    <location>
        <begin position="215"/>
        <end position="242"/>
    </location>
</feature>
<dbReference type="EMBL" id="RXNV01000005">
    <property type="protein sequence ID" value="RTR31722.1"/>
    <property type="molecule type" value="Genomic_DNA"/>
</dbReference>
<protein>
    <submittedName>
        <fullName evidence="2">Sulfate transporter</fullName>
    </submittedName>
</protein>
<dbReference type="PANTHER" id="PTHR31970">
    <property type="match status" value="1"/>
</dbReference>
<keyword evidence="1" id="KW-1133">Transmembrane helix</keyword>
<dbReference type="Proteomes" id="UP000282060">
    <property type="component" value="Unassembled WGS sequence"/>
</dbReference>
<name>A0A3S0IG06_9GAMM</name>
<feature type="transmembrane region" description="Helical" evidence="1">
    <location>
        <begin position="294"/>
        <end position="312"/>
    </location>
</feature>
<dbReference type="PANTHER" id="PTHR31970:SF9">
    <property type="entry name" value="MOLYBDATE TRANSPORTER 2"/>
    <property type="match status" value="1"/>
</dbReference>
<dbReference type="RefSeq" id="WP_126506270.1">
    <property type="nucleotide sequence ID" value="NZ_RXNV01000005.1"/>
</dbReference>
<feature type="transmembrane region" description="Helical" evidence="1">
    <location>
        <begin position="160"/>
        <end position="177"/>
    </location>
</feature>
<feature type="transmembrane region" description="Helical" evidence="1">
    <location>
        <begin position="353"/>
        <end position="378"/>
    </location>
</feature>
<keyword evidence="3" id="KW-1185">Reference proteome</keyword>
<feature type="transmembrane region" description="Helical" evidence="1">
    <location>
        <begin position="21"/>
        <end position="38"/>
    </location>
</feature>
<organism evidence="2 3">
    <name type="scientific">Shewanella atlantica</name>
    <dbReference type="NCBI Taxonomy" id="271099"/>
    <lineage>
        <taxon>Bacteria</taxon>
        <taxon>Pseudomonadati</taxon>
        <taxon>Pseudomonadota</taxon>
        <taxon>Gammaproteobacteria</taxon>
        <taxon>Alteromonadales</taxon>
        <taxon>Shewanellaceae</taxon>
        <taxon>Shewanella</taxon>
    </lineage>
</organism>
<dbReference type="AlphaFoldDB" id="A0A3S0IG06"/>
<evidence type="ECO:0000313" key="3">
    <source>
        <dbReference type="Proteomes" id="UP000282060"/>
    </source>
</evidence>
<feature type="transmembrane region" description="Helical" evidence="1">
    <location>
        <begin position="131"/>
        <end position="153"/>
    </location>
</feature>
<dbReference type="InterPro" id="IPR031563">
    <property type="entry name" value="MOT1/MOT2"/>
</dbReference>
<gene>
    <name evidence="2" type="ORF">EKG39_13500</name>
</gene>
<keyword evidence="1" id="KW-0472">Membrane</keyword>
<proteinExistence type="predicted"/>
<keyword evidence="1" id="KW-0812">Transmembrane</keyword>
<sequence>MTCKTTFLKKCDQFSGEFSGAFADLGTFLPLVLGLIALNHFSPQGIFMGFGLFALFTAFYYRRPIPVQPMKVIAALVIAQGLTPGMLQASGMMMGVILLILAFSGAINWMAKQLSPAVSIGIQLAIGIQLMWMGAQMMSQTWIIGLGAFALLFSSRFLPLRYLAMPLVIILGMLWQYNSGSLLIQETAQVSAQASMQSSILSQQWSLSWPTLSEWSSAAVLLVLPQLALTLTNAVIATSAMAKEKFPEDKEKFTPKRLATSSGLANLLLTPFGATAMCHGAGGLAVQHHFGARGIWAPVIFGSSCLLIAFSWGENVAWLLGLIPLAILGSLLSIAGLQLAWSKRLLDGKPFCIFVILSTAAICLLLNTAAGLAVGVILEMGRRHWRIFSDLKS</sequence>
<evidence type="ECO:0000313" key="2">
    <source>
        <dbReference type="EMBL" id="RTR31722.1"/>
    </source>
</evidence>
<evidence type="ECO:0000256" key="1">
    <source>
        <dbReference type="SAM" id="Phobius"/>
    </source>
</evidence>
<reference evidence="2 3" key="1">
    <citation type="submission" date="2018-12" db="EMBL/GenBank/DDBJ databases">
        <authorList>
            <person name="Yu L."/>
        </authorList>
    </citation>
    <scope>NUCLEOTIDE SEQUENCE [LARGE SCALE GENOMIC DNA]</scope>
    <source>
        <strain evidence="2 3">HAW-EB5</strain>
    </source>
</reference>